<evidence type="ECO:0000313" key="2">
    <source>
        <dbReference type="WBParaSite" id="RSKR_0001123100.1"/>
    </source>
</evidence>
<proteinExistence type="predicted"/>
<organism evidence="1 2">
    <name type="scientific">Rhabditophanes sp. KR3021</name>
    <dbReference type="NCBI Taxonomy" id="114890"/>
    <lineage>
        <taxon>Eukaryota</taxon>
        <taxon>Metazoa</taxon>
        <taxon>Ecdysozoa</taxon>
        <taxon>Nematoda</taxon>
        <taxon>Chromadorea</taxon>
        <taxon>Rhabditida</taxon>
        <taxon>Tylenchina</taxon>
        <taxon>Panagrolaimomorpha</taxon>
        <taxon>Strongyloidoidea</taxon>
        <taxon>Alloionematidae</taxon>
        <taxon>Rhabditophanes</taxon>
    </lineage>
</organism>
<dbReference type="WBParaSite" id="RSKR_0001123100.1">
    <property type="protein sequence ID" value="RSKR_0001123100.1"/>
    <property type="gene ID" value="RSKR_0001123100"/>
</dbReference>
<evidence type="ECO:0000313" key="1">
    <source>
        <dbReference type="Proteomes" id="UP000095286"/>
    </source>
</evidence>
<reference evidence="2" key="1">
    <citation type="submission" date="2016-11" db="UniProtKB">
        <authorList>
            <consortium name="WormBaseParasite"/>
        </authorList>
    </citation>
    <scope>IDENTIFICATION</scope>
    <source>
        <strain evidence="2">KR3021</strain>
    </source>
</reference>
<accession>A0AC35UGW7</accession>
<dbReference type="Proteomes" id="UP000095286">
    <property type="component" value="Unplaced"/>
</dbReference>
<name>A0AC35UGW7_9BILA</name>
<protein>
    <submittedName>
        <fullName evidence="2">DDE_Tnp_1_7 domain-containing protein</fullName>
    </submittedName>
</protein>
<sequence>MFYTNNEESYYEDSYVTLTENYLIIKRYFFPSRKNKIVPIDAIKVVNYEPQTNQMFGSRKLWGPSGTDVYWAFDVKRCLPGNKEKKSDVIVDIEDGLRKGFTIENTDLFIKTLRNVCHFNLIIADNLNV</sequence>